<evidence type="ECO:0000313" key="2">
    <source>
        <dbReference type="Proteomes" id="UP000192906"/>
    </source>
</evidence>
<protein>
    <submittedName>
        <fullName evidence="1">Uncharacterized protein</fullName>
    </submittedName>
</protein>
<evidence type="ECO:0000313" key="1">
    <source>
        <dbReference type="EMBL" id="SMF04929.1"/>
    </source>
</evidence>
<name>A0A1X7CXJ5_9BACT</name>
<gene>
    <name evidence="1" type="ORF">SAMN06295933_1392</name>
</gene>
<dbReference type="EMBL" id="FWZU01000002">
    <property type="protein sequence ID" value="SMF04929.1"/>
    <property type="molecule type" value="Genomic_DNA"/>
</dbReference>
<dbReference type="AlphaFoldDB" id="A0A1X7CXJ5"/>
<proteinExistence type="predicted"/>
<dbReference type="RefSeq" id="WP_170921389.1">
    <property type="nucleotide sequence ID" value="NZ_FWZU01000002.1"/>
</dbReference>
<dbReference type="STRING" id="1519643.SAMN06295933_1392"/>
<organism evidence="1 2">
    <name type="scientific">Desulfovibrio gilichinskyi</name>
    <dbReference type="NCBI Taxonomy" id="1519643"/>
    <lineage>
        <taxon>Bacteria</taxon>
        <taxon>Pseudomonadati</taxon>
        <taxon>Thermodesulfobacteriota</taxon>
        <taxon>Desulfovibrionia</taxon>
        <taxon>Desulfovibrionales</taxon>
        <taxon>Desulfovibrionaceae</taxon>
        <taxon>Desulfovibrio</taxon>
    </lineage>
</organism>
<sequence length="48" mass="5952">MKRCRMFFQHYLNPLHIFCRLREVGLSAIVARRMSTVYEKLLYRMFLL</sequence>
<dbReference type="Proteomes" id="UP000192906">
    <property type="component" value="Unassembled WGS sequence"/>
</dbReference>
<keyword evidence="2" id="KW-1185">Reference proteome</keyword>
<reference evidence="2" key="1">
    <citation type="submission" date="2017-04" db="EMBL/GenBank/DDBJ databases">
        <authorList>
            <person name="Varghese N."/>
            <person name="Submissions S."/>
        </authorList>
    </citation>
    <scope>NUCLEOTIDE SEQUENCE [LARGE SCALE GENOMIC DNA]</scope>
    <source>
        <strain evidence="2">K3S</strain>
    </source>
</reference>
<accession>A0A1X7CXJ5</accession>